<dbReference type="PANTHER" id="PTHR46743:SF2">
    <property type="entry name" value="TEICHOIC ACIDS EXPORT ATP-BINDING PROTEIN TAGH"/>
    <property type="match status" value="1"/>
</dbReference>
<evidence type="ECO:0000313" key="6">
    <source>
        <dbReference type="EMBL" id="OCC14274.1"/>
    </source>
</evidence>
<dbReference type="STRING" id="1156395.DBT_2346"/>
<dbReference type="Pfam" id="PF14524">
    <property type="entry name" value="Wzt_C"/>
    <property type="match status" value="1"/>
</dbReference>
<sequence>MLSVDVRGLTKIFRVYESPSQRLKEILFRKKLHKEFIALKGISFSMASGDVLGLFGDNGAGKSTLLKILAGALEPTSGTIKVNGRVTALLELGAGFHPEFTGRQNIYLNAALFGMTEEEIRAKEQDIIEFSELGDFIDQPVKIYSSGMYVRLAFSIATSVDPDILIVDEALSVGDQHFQKKCIERMMKFCEQNKTILFCSHSIYHLEQLCKTGIWLHRGEIRMKGPIKETLSAYQDYVREIEGANRDATQAVAQGKCPSTADLIVFIKDIWIEDLKGRRCSSVETGQHVILKMKIGAIKRGVKGHVGFGIIRNDETLMFGTTTHIDGIEEQPLEDGSEFSIEVPNFHLLPGTFKVLGLLTDESGLHPYHMARSESFKVRTEIGYYGVTVMEHKWQF</sequence>
<comment type="similarity">
    <text evidence="1">Belongs to the ABC transporter superfamily.</text>
</comment>
<accession>A0A1B9F363</accession>
<evidence type="ECO:0000313" key="7">
    <source>
        <dbReference type="Proteomes" id="UP000093080"/>
    </source>
</evidence>
<keyword evidence="4 6" id="KW-0067">ATP-binding</keyword>
<dbReference type="CDD" id="cd10147">
    <property type="entry name" value="Wzt_C-like"/>
    <property type="match status" value="1"/>
</dbReference>
<dbReference type="OrthoDB" id="9809450at2"/>
<dbReference type="SUPFAM" id="SSF52540">
    <property type="entry name" value="P-loop containing nucleoside triphosphate hydrolases"/>
    <property type="match status" value="1"/>
</dbReference>
<comment type="caution">
    <text evidence="6">The sequence shown here is derived from an EMBL/GenBank/DDBJ whole genome shotgun (WGS) entry which is preliminary data.</text>
</comment>
<evidence type="ECO:0000256" key="4">
    <source>
        <dbReference type="ARBA" id="ARBA00022840"/>
    </source>
</evidence>
<protein>
    <submittedName>
        <fullName evidence="6">Teichoic acid export ATP-binding protein TagH</fullName>
    </submittedName>
</protein>
<dbReference type="RefSeq" id="WP_067620601.1">
    <property type="nucleotide sequence ID" value="NZ_MAGO01000015.1"/>
</dbReference>
<dbReference type="CDD" id="cd03220">
    <property type="entry name" value="ABC_KpsT_Wzt"/>
    <property type="match status" value="1"/>
</dbReference>
<dbReference type="GO" id="GO:0140359">
    <property type="term" value="F:ABC-type transporter activity"/>
    <property type="evidence" value="ECO:0007669"/>
    <property type="project" value="InterPro"/>
</dbReference>
<keyword evidence="2" id="KW-0813">Transport</keyword>
<dbReference type="PANTHER" id="PTHR46743">
    <property type="entry name" value="TEICHOIC ACIDS EXPORT ATP-BINDING PROTEIN TAGH"/>
    <property type="match status" value="1"/>
</dbReference>
<keyword evidence="3" id="KW-0547">Nucleotide-binding</keyword>
<dbReference type="Pfam" id="PF00005">
    <property type="entry name" value="ABC_tran"/>
    <property type="match status" value="1"/>
</dbReference>
<dbReference type="Gene3D" id="2.70.50.60">
    <property type="entry name" value="abc- transporter (atp binding component) like domain"/>
    <property type="match status" value="1"/>
</dbReference>
<dbReference type="Gene3D" id="3.40.50.300">
    <property type="entry name" value="P-loop containing nucleotide triphosphate hydrolases"/>
    <property type="match status" value="1"/>
</dbReference>
<dbReference type="SMART" id="SM00382">
    <property type="entry name" value="AAA"/>
    <property type="match status" value="1"/>
</dbReference>
<proteinExistence type="inferred from homology"/>
<dbReference type="InterPro" id="IPR003593">
    <property type="entry name" value="AAA+_ATPase"/>
</dbReference>
<evidence type="ECO:0000256" key="1">
    <source>
        <dbReference type="ARBA" id="ARBA00005417"/>
    </source>
</evidence>
<dbReference type="InterPro" id="IPR003439">
    <property type="entry name" value="ABC_transporter-like_ATP-bd"/>
</dbReference>
<organism evidence="6 7">
    <name type="scientific">Dissulfuribacter thermophilus</name>
    <dbReference type="NCBI Taxonomy" id="1156395"/>
    <lineage>
        <taxon>Bacteria</taxon>
        <taxon>Pseudomonadati</taxon>
        <taxon>Thermodesulfobacteriota</taxon>
        <taxon>Dissulfuribacteria</taxon>
        <taxon>Dissulfuribacterales</taxon>
        <taxon>Dissulfuribacteraceae</taxon>
        <taxon>Dissulfuribacter</taxon>
    </lineage>
</organism>
<dbReference type="PROSITE" id="PS50893">
    <property type="entry name" value="ABC_TRANSPORTER_2"/>
    <property type="match status" value="1"/>
</dbReference>
<dbReference type="InterPro" id="IPR015860">
    <property type="entry name" value="ABC_transpr_TagH-like"/>
</dbReference>
<evidence type="ECO:0000256" key="2">
    <source>
        <dbReference type="ARBA" id="ARBA00022448"/>
    </source>
</evidence>
<dbReference type="GO" id="GO:0005524">
    <property type="term" value="F:ATP binding"/>
    <property type="evidence" value="ECO:0007669"/>
    <property type="project" value="UniProtKB-KW"/>
</dbReference>
<evidence type="ECO:0000256" key="3">
    <source>
        <dbReference type="ARBA" id="ARBA00022741"/>
    </source>
</evidence>
<evidence type="ECO:0000259" key="5">
    <source>
        <dbReference type="PROSITE" id="PS50893"/>
    </source>
</evidence>
<dbReference type="GO" id="GO:0016887">
    <property type="term" value="F:ATP hydrolysis activity"/>
    <property type="evidence" value="ECO:0007669"/>
    <property type="project" value="InterPro"/>
</dbReference>
<dbReference type="GO" id="GO:0016020">
    <property type="term" value="C:membrane"/>
    <property type="evidence" value="ECO:0007669"/>
    <property type="project" value="InterPro"/>
</dbReference>
<dbReference type="EMBL" id="MAGO01000015">
    <property type="protein sequence ID" value="OCC14274.1"/>
    <property type="molecule type" value="Genomic_DNA"/>
</dbReference>
<feature type="domain" description="ABC transporter" evidence="5">
    <location>
        <begin position="21"/>
        <end position="243"/>
    </location>
</feature>
<dbReference type="InterPro" id="IPR029439">
    <property type="entry name" value="Wzt_C"/>
</dbReference>
<name>A0A1B9F363_9BACT</name>
<dbReference type="PATRIC" id="fig|1156395.6.peg.2378"/>
<dbReference type="Proteomes" id="UP000093080">
    <property type="component" value="Unassembled WGS sequence"/>
</dbReference>
<dbReference type="InterPro" id="IPR027417">
    <property type="entry name" value="P-loop_NTPase"/>
</dbReference>
<keyword evidence="7" id="KW-1185">Reference proteome</keyword>
<dbReference type="InterPro" id="IPR050683">
    <property type="entry name" value="Bact_Polysacc_Export_ATP-bd"/>
</dbReference>
<dbReference type="AlphaFoldDB" id="A0A1B9F363"/>
<reference evidence="6 7" key="1">
    <citation type="submission" date="2016-06" db="EMBL/GenBank/DDBJ databases">
        <title>Respiratory ammonification of nitrate coupled to the oxidation of elemental sulfur in deep-sea autotrophic thermophilic bacteria.</title>
        <authorList>
            <person name="Slobodkina G.B."/>
            <person name="Mardanov A.V."/>
            <person name="Ravin N.V."/>
            <person name="Frolova A.A."/>
            <person name="Viryasiv M.B."/>
            <person name="Chernyh N.A."/>
            <person name="Bonch-Osmolovskaya E.A."/>
            <person name="Slobodkin A.I."/>
        </authorList>
    </citation>
    <scope>NUCLEOTIDE SEQUENCE [LARGE SCALE GENOMIC DNA]</scope>
    <source>
        <strain evidence="6 7">S69</strain>
    </source>
</reference>
<gene>
    <name evidence="6" type="ORF">DBT_2346</name>
</gene>